<protein>
    <submittedName>
        <fullName evidence="7">Response regulator</fullName>
    </submittedName>
</protein>
<dbReference type="SMART" id="SM01043">
    <property type="entry name" value="BTAD"/>
    <property type="match status" value="1"/>
</dbReference>
<dbReference type="SMART" id="SM00448">
    <property type="entry name" value="REC"/>
    <property type="match status" value="1"/>
</dbReference>
<dbReference type="InterPro" id="IPR011006">
    <property type="entry name" value="CheY-like_superfamily"/>
</dbReference>
<dbReference type="Gene3D" id="1.10.10.10">
    <property type="entry name" value="Winged helix-like DNA-binding domain superfamily/Winged helix DNA-binding domain"/>
    <property type="match status" value="1"/>
</dbReference>
<dbReference type="Pfam" id="PF00072">
    <property type="entry name" value="Response_reg"/>
    <property type="match status" value="1"/>
</dbReference>
<dbReference type="PROSITE" id="PS50110">
    <property type="entry name" value="RESPONSE_REGULATORY"/>
    <property type="match status" value="1"/>
</dbReference>
<evidence type="ECO:0000256" key="4">
    <source>
        <dbReference type="ARBA" id="ARBA00023163"/>
    </source>
</evidence>
<proteinExistence type="predicted"/>
<feature type="modified residue" description="4-aspartylphosphate" evidence="5">
    <location>
        <position position="52"/>
    </location>
</feature>
<evidence type="ECO:0000256" key="3">
    <source>
        <dbReference type="ARBA" id="ARBA00023125"/>
    </source>
</evidence>
<dbReference type="SUPFAM" id="SSF52172">
    <property type="entry name" value="CheY-like"/>
    <property type="match status" value="1"/>
</dbReference>
<dbReference type="PANTHER" id="PTHR35807">
    <property type="entry name" value="TRANSCRIPTIONAL REGULATOR REDD-RELATED"/>
    <property type="match status" value="1"/>
</dbReference>
<evidence type="ECO:0000256" key="1">
    <source>
        <dbReference type="ARBA" id="ARBA00023012"/>
    </source>
</evidence>
<dbReference type="InterPro" id="IPR016032">
    <property type="entry name" value="Sig_transdc_resp-reg_C-effctor"/>
</dbReference>
<evidence type="ECO:0000256" key="5">
    <source>
        <dbReference type="PROSITE-ProRule" id="PRU00169"/>
    </source>
</evidence>
<dbReference type="SUPFAM" id="SSF48452">
    <property type="entry name" value="TPR-like"/>
    <property type="match status" value="1"/>
</dbReference>
<keyword evidence="4" id="KW-0804">Transcription</keyword>
<keyword evidence="8" id="KW-1185">Reference proteome</keyword>
<dbReference type="Pfam" id="PF03704">
    <property type="entry name" value="BTAD"/>
    <property type="match status" value="1"/>
</dbReference>
<dbReference type="RefSeq" id="WP_378135705.1">
    <property type="nucleotide sequence ID" value="NZ_JBHSMI010000028.1"/>
</dbReference>
<dbReference type="Proteomes" id="UP001596113">
    <property type="component" value="Unassembled WGS sequence"/>
</dbReference>
<evidence type="ECO:0000313" key="7">
    <source>
        <dbReference type="EMBL" id="MFC5404953.1"/>
    </source>
</evidence>
<evidence type="ECO:0000259" key="6">
    <source>
        <dbReference type="PROSITE" id="PS50110"/>
    </source>
</evidence>
<dbReference type="InterPro" id="IPR001789">
    <property type="entry name" value="Sig_transdc_resp-reg_receiver"/>
</dbReference>
<evidence type="ECO:0000313" key="8">
    <source>
        <dbReference type="Proteomes" id="UP001596113"/>
    </source>
</evidence>
<dbReference type="InterPro" id="IPR051677">
    <property type="entry name" value="AfsR-DnrI-RedD_regulator"/>
</dbReference>
<dbReference type="InterPro" id="IPR011990">
    <property type="entry name" value="TPR-like_helical_dom_sf"/>
</dbReference>
<keyword evidence="2" id="KW-0805">Transcription regulation</keyword>
<name>A0ABW0HVJ6_9BACL</name>
<keyword evidence="5" id="KW-0597">Phosphoprotein</keyword>
<dbReference type="Gene3D" id="3.40.50.2300">
    <property type="match status" value="1"/>
</dbReference>
<dbReference type="PANTHER" id="PTHR35807:SF2">
    <property type="entry name" value="TRANSCRIPTIONAL ACTIVATOR DOMAIN"/>
    <property type="match status" value="1"/>
</dbReference>
<evidence type="ECO:0000256" key="2">
    <source>
        <dbReference type="ARBA" id="ARBA00023015"/>
    </source>
</evidence>
<dbReference type="InterPro" id="IPR005158">
    <property type="entry name" value="BTAD"/>
</dbReference>
<dbReference type="InterPro" id="IPR036388">
    <property type="entry name" value="WH-like_DNA-bd_sf"/>
</dbReference>
<sequence>MKAIVIDDESPALDSLTRLLERNGVSVVGAFRDPREVLAKQEQLRFEVAFVDIEMPELSGLELAARLQTANPELHIVFVTAYEQYAVEAFELDAADYLLKPVQLGRLDMTLKRLRAKLAKGEASDDKAASMRMLCLLQRLAIHDEHGRSLDIQWRTAKARELFAYLVHCGDRSPSKDELIDTLWPDGDVDKAATLLHTSLYHIRQTMKNANLPLKIEYKEGRYRLVLPDSAIIDALQWEHAVAAAADHVDVDKWQELLLEGYRGDYLEAEGFLWAEQERERMRAFWLEHALRLAGAYETNAPSASLEAGSAKAIAIYQKVQSRFPEIEDSYFGLMRHYDALGQSAEVYHQYTSLVSMLGEEFGMRPKPDIQTWFDEWYNGRLA</sequence>
<dbReference type="EMBL" id="JBHSMI010000028">
    <property type="protein sequence ID" value="MFC5404953.1"/>
    <property type="molecule type" value="Genomic_DNA"/>
</dbReference>
<dbReference type="SUPFAM" id="SSF46894">
    <property type="entry name" value="C-terminal effector domain of the bipartite response regulators"/>
    <property type="match status" value="1"/>
</dbReference>
<keyword evidence="3" id="KW-0238">DNA-binding</keyword>
<reference evidence="8" key="1">
    <citation type="journal article" date="2019" name="Int. J. Syst. Evol. Microbiol.">
        <title>The Global Catalogue of Microorganisms (GCM) 10K type strain sequencing project: providing services to taxonomists for standard genome sequencing and annotation.</title>
        <authorList>
            <consortium name="The Broad Institute Genomics Platform"/>
            <consortium name="The Broad Institute Genome Sequencing Center for Infectious Disease"/>
            <person name="Wu L."/>
            <person name="Ma J."/>
        </authorList>
    </citation>
    <scope>NUCLEOTIDE SEQUENCE [LARGE SCALE GENOMIC DNA]</scope>
    <source>
        <strain evidence="8">CGMCC 1.18575</strain>
    </source>
</reference>
<gene>
    <name evidence="7" type="ORF">ACFPOF_19605</name>
</gene>
<organism evidence="7 8">
    <name type="scientific">Cohnella soli</name>
    <dbReference type="NCBI Taxonomy" id="425005"/>
    <lineage>
        <taxon>Bacteria</taxon>
        <taxon>Bacillati</taxon>
        <taxon>Bacillota</taxon>
        <taxon>Bacilli</taxon>
        <taxon>Bacillales</taxon>
        <taxon>Paenibacillaceae</taxon>
        <taxon>Cohnella</taxon>
    </lineage>
</organism>
<accession>A0ABW0HVJ6</accession>
<feature type="domain" description="Response regulatory" evidence="6">
    <location>
        <begin position="2"/>
        <end position="115"/>
    </location>
</feature>
<dbReference type="Gene3D" id="1.25.40.10">
    <property type="entry name" value="Tetratricopeptide repeat domain"/>
    <property type="match status" value="1"/>
</dbReference>
<keyword evidence="1" id="KW-0902">Two-component regulatory system</keyword>
<comment type="caution">
    <text evidence="7">The sequence shown here is derived from an EMBL/GenBank/DDBJ whole genome shotgun (WGS) entry which is preliminary data.</text>
</comment>